<dbReference type="Pfam" id="PF07676">
    <property type="entry name" value="PD40"/>
    <property type="match status" value="2"/>
</dbReference>
<name>A0A370D6V6_9GAMM</name>
<feature type="signal peptide" evidence="1">
    <location>
        <begin position="1"/>
        <end position="23"/>
    </location>
</feature>
<feature type="chain" id="PRO_5016689480" evidence="1">
    <location>
        <begin position="24"/>
        <end position="818"/>
    </location>
</feature>
<dbReference type="InterPro" id="IPR011042">
    <property type="entry name" value="6-blade_b-propeller_TolB-like"/>
</dbReference>
<proteinExistence type="predicted"/>
<dbReference type="AlphaFoldDB" id="A0A370D6V6"/>
<keyword evidence="1" id="KW-0732">Signal</keyword>
<keyword evidence="3" id="KW-1185">Reference proteome</keyword>
<evidence type="ECO:0000256" key="1">
    <source>
        <dbReference type="SAM" id="SignalP"/>
    </source>
</evidence>
<dbReference type="EMBL" id="QFXC01000014">
    <property type="protein sequence ID" value="RDH80741.1"/>
    <property type="molecule type" value="Genomic_DNA"/>
</dbReference>
<accession>A0A370D6V6</accession>
<dbReference type="SUPFAM" id="SSF82171">
    <property type="entry name" value="DPP6 N-terminal domain-like"/>
    <property type="match status" value="1"/>
</dbReference>
<dbReference type="PROSITE" id="PS51257">
    <property type="entry name" value="PROKAR_LIPOPROTEIN"/>
    <property type="match status" value="1"/>
</dbReference>
<protein>
    <submittedName>
        <fullName evidence="2">Uncharacterized protein</fullName>
    </submittedName>
</protein>
<comment type="caution">
    <text evidence="2">The sequence shown here is derived from an EMBL/GenBank/DDBJ whole genome shotgun (WGS) entry which is preliminary data.</text>
</comment>
<sequence length="818" mass="86588">MINDKSKVSVFTVLVMFMLSACSGGGSSSSSSDKITITASLSSLVPVSKQSINTNKISQISSRKITDWAGAQVIVTDTEGEVVATKTVGSSGEFSLLLLPGLDYFFRVTLGNVLLMYHLSGTTVPLSVFINPESTAEMAVLIAVAGIDVGVEGVAVSDLVLDNIDMTIVTYQDSIDAIAKTMEDNIELSLDLTSTASLLGGGDPLALIQAVTVANAAETNTPTYVVTLYAEDGGTANPLGSNILEEGSDLFITPVAGECHKQNGLDVLASSGQSSVFSDELENGSFLYSNITENVNITAKFSVISYLVHTDVFGSGSIDPGGLFQAGIPVSCGVEQVFSIIPDTGYEIFDVEVNGQSQGAIDSYTFSSLTDATRSHFIDAFFDQISDDPCNGDPQPIRRVSVDVVGDPYSGEYPSINHCGDKIAFTSGSTDYVIDDFNNVFDVFIHDVTNATTLRVSTNSGGAEANNRSGSIGAGRDLVISADGKFVAFTSDATNLIAVDGNDRPDVFLHELEVTETTRVSVSDAGAEGNGFSHFPDISSDGRYVTFRTTSTNLLTDDPAINGGIYVHDSLSGNTVVASIANKDDIDALTLADTVRASNDRPSISDDGQFVAFSSDSNGLVLDDTNSSTDIFVHNTGTKSTTRISVSSLGEQANDDSRTPVISGNGRYVAFESDSSNIAGGDNGFTDIFVFDRNTGLLSVVSVDNVGVISNGFSQNPSISFDGRYITFESTATDLVEGDTNGYVDIFVYDLIEQDIRRVNVAADGTQSDDESRDASISGDGRYITFHSYATTLLPDDIAFNSYVYRVPNPLYVAPLEF</sequence>
<dbReference type="Gene3D" id="2.120.10.30">
    <property type="entry name" value="TolB, C-terminal domain"/>
    <property type="match status" value="2"/>
</dbReference>
<gene>
    <name evidence="2" type="ORF">DIZ80_17085</name>
</gene>
<dbReference type="InterPro" id="IPR011659">
    <property type="entry name" value="WD40"/>
</dbReference>
<organism evidence="2 3">
    <name type="scientific">endosymbiont of Galathealinum brachiosum</name>
    <dbReference type="NCBI Taxonomy" id="2200906"/>
    <lineage>
        <taxon>Bacteria</taxon>
        <taxon>Pseudomonadati</taxon>
        <taxon>Pseudomonadota</taxon>
        <taxon>Gammaproteobacteria</taxon>
        <taxon>sulfur-oxidizing symbionts</taxon>
    </lineage>
</organism>
<evidence type="ECO:0000313" key="2">
    <source>
        <dbReference type="EMBL" id="RDH80741.1"/>
    </source>
</evidence>
<dbReference type="Proteomes" id="UP000254266">
    <property type="component" value="Unassembled WGS sequence"/>
</dbReference>
<reference evidence="2 3" key="1">
    <citation type="journal article" date="2018" name="ISME J.">
        <title>Endosymbiont genomes yield clues of tubeworm success.</title>
        <authorList>
            <person name="Li Y."/>
            <person name="Liles M.R."/>
            <person name="Halanych K.M."/>
        </authorList>
    </citation>
    <scope>NUCLEOTIDE SEQUENCE [LARGE SCALE GENOMIC DNA]</scope>
    <source>
        <strain evidence="2">A1464</strain>
    </source>
</reference>
<evidence type="ECO:0000313" key="3">
    <source>
        <dbReference type="Proteomes" id="UP000254266"/>
    </source>
</evidence>